<dbReference type="EMBL" id="FMAE01000059">
    <property type="protein sequence ID" value="SCB53336.1"/>
    <property type="molecule type" value="Genomic_DNA"/>
</dbReference>
<evidence type="ECO:0000313" key="2">
    <source>
        <dbReference type="Proteomes" id="UP000183174"/>
    </source>
</evidence>
<evidence type="ECO:0000313" key="1">
    <source>
        <dbReference type="EMBL" id="SCB53336.1"/>
    </source>
</evidence>
<protein>
    <recommendedName>
        <fullName evidence="3">Caspase family protein</fullName>
    </recommendedName>
</protein>
<accession>A0A1C3XMQ8</accession>
<dbReference type="Proteomes" id="UP000183174">
    <property type="component" value="Unassembled WGS sequence"/>
</dbReference>
<name>A0A1C3XMQ8_9BRAD</name>
<evidence type="ECO:0008006" key="3">
    <source>
        <dbReference type="Google" id="ProtNLM"/>
    </source>
</evidence>
<sequence length="411" mass="44085">MSPSTTPRSTAIDLQPAVVHCVPYVLAPPLISKLRFTQSLFMTSVIQRQPGPSAVPVHVLIVMVGDYLVRSTNLPGSGALAQAVVNFWRTLPSSSYPQSQALASVEVLASDPAGAVMIVGDSGGAVGVDRPNYSTVRAALLNWAHRVKKEGGVGFLHWIGHGAEQLKGGNIVNLSCDGPRDDGLGQSGLDWTLTLHVINWITAGQPVYCFIDACRSPKRDDLLDEGIGAPNLATPENAYVFYSSARGQEAFWVVTPKQAAITAGCREHALGTRAFMEALKGFGPRTDDPKATAAPIVAAELVQAAHALVTRWARHQQISPGPSCPEGPPGYKTRPILLTREPKSTVDVHAKGVPSPTSCDALCDTPPPVGSETASPIFECRLARKPHNFRFNGLGWDPEKLFFHPHMELYN</sequence>
<dbReference type="AlphaFoldDB" id="A0A1C3XMQ8"/>
<reference evidence="1 2" key="1">
    <citation type="submission" date="2016-08" db="EMBL/GenBank/DDBJ databases">
        <authorList>
            <person name="Seilhamer J.J."/>
        </authorList>
    </citation>
    <scope>NUCLEOTIDE SEQUENCE [LARGE SCALE GENOMIC DNA]</scope>
    <source>
        <strain evidence="1 2">CCBAU 10071</strain>
    </source>
</reference>
<proteinExistence type="predicted"/>
<dbReference type="InterPro" id="IPR029030">
    <property type="entry name" value="Caspase-like_dom_sf"/>
</dbReference>
<dbReference type="SUPFAM" id="SSF52129">
    <property type="entry name" value="Caspase-like"/>
    <property type="match status" value="1"/>
</dbReference>
<organism evidence="1 2">
    <name type="scientific">Bradyrhizobium yuanmingense</name>
    <dbReference type="NCBI Taxonomy" id="108015"/>
    <lineage>
        <taxon>Bacteria</taxon>
        <taxon>Pseudomonadati</taxon>
        <taxon>Pseudomonadota</taxon>
        <taxon>Alphaproteobacteria</taxon>
        <taxon>Hyphomicrobiales</taxon>
        <taxon>Nitrobacteraceae</taxon>
        <taxon>Bradyrhizobium</taxon>
    </lineage>
</organism>
<gene>
    <name evidence="1" type="ORF">GA0061099_10595</name>
</gene>